<comment type="caution">
    <text evidence="1">The sequence shown here is derived from an EMBL/GenBank/DDBJ whole genome shotgun (WGS) entry which is preliminary data.</text>
</comment>
<dbReference type="EMBL" id="JBJQND010000008">
    <property type="protein sequence ID" value="KAL3867964.1"/>
    <property type="molecule type" value="Genomic_DNA"/>
</dbReference>
<proteinExistence type="predicted"/>
<sequence>INRLNGSQMYAKETDNTWKQIHFSSSSPPSVFNVSVELNKSIGEIMLNNSLVQGAAAFICVCELQAFK</sequence>
<name>A0ABD3W255_SINWO</name>
<feature type="non-terminal residue" evidence="1">
    <location>
        <position position="68"/>
    </location>
</feature>
<reference evidence="1 2" key="1">
    <citation type="submission" date="2024-11" db="EMBL/GenBank/DDBJ databases">
        <title>Chromosome-level genome assembly of the freshwater bivalve Anodonta woodiana.</title>
        <authorList>
            <person name="Chen X."/>
        </authorList>
    </citation>
    <scope>NUCLEOTIDE SEQUENCE [LARGE SCALE GENOMIC DNA]</scope>
    <source>
        <strain evidence="1">MN2024</strain>
        <tissue evidence="1">Gills</tissue>
    </source>
</reference>
<evidence type="ECO:0000313" key="2">
    <source>
        <dbReference type="Proteomes" id="UP001634394"/>
    </source>
</evidence>
<gene>
    <name evidence="1" type="ORF">ACJMK2_040806</name>
</gene>
<dbReference type="AlphaFoldDB" id="A0ABD3W255"/>
<keyword evidence="2" id="KW-1185">Reference proteome</keyword>
<evidence type="ECO:0000313" key="1">
    <source>
        <dbReference type="EMBL" id="KAL3867964.1"/>
    </source>
</evidence>
<accession>A0ABD3W255</accession>
<feature type="non-terminal residue" evidence="1">
    <location>
        <position position="1"/>
    </location>
</feature>
<organism evidence="1 2">
    <name type="scientific">Sinanodonta woodiana</name>
    <name type="common">Chinese pond mussel</name>
    <name type="synonym">Anodonta woodiana</name>
    <dbReference type="NCBI Taxonomy" id="1069815"/>
    <lineage>
        <taxon>Eukaryota</taxon>
        <taxon>Metazoa</taxon>
        <taxon>Spiralia</taxon>
        <taxon>Lophotrochozoa</taxon>
        <taxon>Mollusca</taxon>
        <taxon>Bivalvia</taxon>
        <taxon>Autobranchia</taxon>
        <taxon>Heteroconchia</taxon>
        <taxon>Palaeoheterodonta</taxon>
        <taxon>Unionida</taxon>
        <taxon>Unionoidea</taxon>
        <taxon>Unionidae</taxon>
        <taxon>Unioninae</taxon>
        <taxon>Sinanodonta</taxon>
    </lineage>
</organism>
<protein>
    <submittedName>
        <fullName evidence="1">Uncharacterized protein</fullName>
    </submittedName>
</protein>
<dbReference type="Proteomes" id="UP001634394">
    <property type="component" value="Unassembled WGS sequence"/>
</dbReference>